<feature type="region of interest" description="Disordered" evidence="1">
    <location>
        <begin position="121"/>
        <end position="144"/>
    </location>
</feature>
<feature type="non-terminal residue" evidence="3">
    <location>
        <position position="799"/>
    </location>
</feature>
<feature type="domain" description="SnoaL-like" evidence="2">
    <location>
        <begin position="156"/>
        <end position="206"/>
    </location>
</feature>
<dbReference type="InterPro" id="IPR032710">
    <property type="entry name" value="NTF2-like_dom_sf"/>
</dbReference>
<dbReference type="AlphaFoldDB" id="A0A8J4FAC3"/>
<comment type="caution">
    <text evidence="3">The sequence shown here is derived from an EMBL/GenBank/DDBJ whole genome shotgun (WGS) entry which is preliminary data.</text>
</comment>
<evidence type="ECO:0000313" key="3">
    <source>
        <dbReference type="EMBL" id="GIL63619.1"/>
    </source>
</evidence>
<dbReference type="Gene3D" id="3.10.450.50">
    <property type="match status" value="1"/>
</dbReference>
<keyword evidence="4" id="KW-1185">Reference proteome</keyword>
<name>A0A8J4FAC3_9CHLO</name>
<dbReference type="PANTHER" id="PTHR33698:SF3">
    <property type="entry name" value="OS09G0266000 PROTEIN"/>
    <property type="match status" value="1"/>
</dbReference>
<gene>
    <name evidence="3" type="ORF">Vafri_17640</name>
</gene>
<evidence type="ECO:0000313" key="4">
    <source>
        <dbReference type="Proteomes" id="UP000747399"/>
    </source>
</evidence>
<evidence type="ECO:0000259" key="2">
    <source>
        <dbReference type="Pfam" id="PF12680"/>
    </source>
</evidence>
<evidence type="ECO:0000256" key="1">
    <source>
        <dbReference type="SAM" id="MobiDB-lite"/>
    </source>
</evidence>
<dbReference type="Pfam" id="PF12680">
    <property type="entry name" value="SnoaL_2"/>
    <property type="match status" value="1"/>
</dbReference>
<dbReference type="EMBL" id="BNCO01000059">
    <property type="protein sequence ID" value="GIL63619.1"/>
    <property type="molecule type" value="Genomic_DNA"/>
</dbReference>
<reference evidence="3" key="1">
    <citation type="journal article" date="2021" name="Proc. Natl. Acad. Sci. U.S.A.">
        <title>Three genomes in the algal genus Volvox reveal the fate of a haploid sex-determining region after a transition to homothallism.</title>
        <authorList>
            <person name="Yamamoto K."/>
            <person name="Hamaji T."/>
            <person name="Kawai-Toyooka H."/>
            <person name="Matsuzaki R."/>
            <person name="Takahashi F."/>
            <person name="Nishimura Y."/>
            <person name="Kawachi M."/>
            <person name="Noguchi H."/>
            <person name="Minakuchi Y."/>
            <person name="Umen J.G."/>
            <person name="Toyoda A."/>
            <person name="Nozaki H."/>
        </authorList>
    </citation>
    <scope>NUCLEOTIDE SEQUENCE</scope>
    <source>
        <strain evidence="3">NIES-3780</strain>
    </source>
</reference>
<sequence length="799" mass="83048">RFGHAPYEIVTVASFQRPTLFCRSNYLANSKVALLARVLGSVSAATMCGLELQLSFSREQRMVHPRATISTVVIKRDFKTACLLLNRHCARPGLRQRGTVAAASKVQRPLNVTRLFEQESSARVDTNGNGQRRPVSPGEVSSVTATPNAESLAQCLFAALNNRDVSAVLSLLADDVTYENLSSSTVLRGRAAVGRFYLEALSALPEDAIIVLEGRGSADRGPSFGGEEGFAGPILQAGVVWRVELNGLAVPLSRGLGVYLVDSKTGRLAHIWDNPEHPVKQAAPSLTSAVWVSPLLRDLGPLVMPAALSVTSFLENVIPGGIGGFGSTRGETGVNGLSAASGSNSAGGSGPSIGLVDGVVGLAGSVVSTLSGILPFPALGPAANGAGAPAAGRGAGVNSNGVGVAGGISGRIQTQHRVKGDGGEVATGAAGSAATRAVSGGVSGAAAFSNPTIATSVTNSGVNTGTSATEYTAAWGPYAPEVAESSFREGVQMRPLPDPMWRATQPASLSASVTSSLASLDEDEDAPFVESGRRGITVRAMNGVSSSNPEAAGAAFNGGRPFSSSIGNGISSNASNGNGADIGGGNRRIAFSTVDSGSDYEVAVLTGGPPLPFTRSTSVHVNLTGLWEKDSAASQVEEYELMLDVLELGGLQKVTARLIDGLDLLHDSQRFEVSFVTVVPFFRVTERSRFGATTTMMRRDLRSGRQSSQARCIPGGVVVEMTWDAPLAGSLKEEYLTSDEGSAMAVTSTLRIGPRAAMATQIYRRTDRSKNDFIASKRSTYGSLEDVLKSQEKRYGKIN</sequence>
<proteinExistence type="predicted"/>
<dbReference type="InterPro" id="IPR037401">
    <property type="entry name" value="SnoaL-like"/>
</dbReference>
<organism evidence="3 4">
    <name type="scientific">Volvox africanus</name>
    <dbReference type="NCBI Taxonomy" id="51714"/>
    <lineage>
        <taxon>Eukaryota</taxon>
        <taxon>Viridiplantae</taxon>
        <taxon>Chlorophyta</taxon>
        <taxon>core chlorophytes</taxon>
        <taxon>Chlorophyceae</taxon>
        <taxon>CS clade</taxon>
        <taxon>Chlamydomonadales</taxon>
        <taxon>Volvocaceae</taxon>
        <taxon>Volvox</taxon>
    </lineage>
</organism>
<dbReference type="PANTHER" id="PTHR33698">
    <property type="entry name" value="NUCLEAR TRANSPORT FACTOR 2 (NTF2)-LIKE PROTEIN"/>
    <property type="match status" value="1"/>
</dbReference>
<accession>A0A8J4FAC3</accession>
<protein>
    <recommendedName>
        <fullName evidence="2">SnoaL-like domain-containing protein</fullName>
    </recommendedName>
</protein>
<dbReference type="Proteomes" id="UP000747399">
    <property type="component" value="Unassembled WGS sequence"/>
</dbReference>
<dbReference type="SUPFAM" id="SSF54427">
    <property type="entry name" value="NTF2-like"/>
    <property type="match status" value="1"/>
</dbReference>